<dbReference type="Proteomes" id="UP001470230">
    <property type="component" value="Unassembled WGS sequence"/>
</dbReference>
<dbReference type="EMBL" id="JAPFFF010000006">
    <property type="protein sequence ID" value="KAK8888041.1"/>
    <property type="molecule type" value="Genomic_DNA"/>
</dbReference>
<accession>A0ABR2KA97</accession>
<dbReference type="Pfam" id="PF03810">
    <property type="entry name" value="IBN_N"/>
    <property type="match status" value="1"/>
</dbReference>
<evidence type="ECO:0000259" key="6">
    <source>
        <dbReference type="PROSITE" id="PS50166"/>
    </source>
</evidence>
<reference evidence="7 8" key="1">
    <citation type="submission" date="2024-04" db="EMBL/GenBank/DDBJ databases">
        <title>Tritrichomonas musculus Genome.</title>
        <authorList>
            <person name="Alves-Ferreira E."/>
            <person name="Grigg M."/>
            <person name="Lorenzi H."/>
            <person name="Galac M."/>
        </authorList>
    </citation>
    <scope>NUCLEOTIDE SEQUENCE [LARGE SCALE GENOMIC DNA]</scope>
    <source>
        <strain evidence="7 8">EAF2021</strain>
    </source>
</reference>
<dbReference type="InterPro" id="IPR013598">
    <property type="entry name" value="Exportin-1/Importin-b-like"/>
</dbReference>
<keyword evidence="8" id="KW-1185">Reference proteome</keyword>
<name>A0ABR2KA97_9EUKA</name>
<comment type="similarity">
    <text evidence="2">Belongs to the exportin family.</text>
</comment>
<evidence type="ECO:0000256" key="2">
    <source>
        <dbReference type="ARBA" id="ARBA00009466"/>
    </source>
</evidence>
<dbReference type="Pfam" id="PF08767">
    <property type="entry name" value="CRM1_C"/>
    <property type="match status" value="1"/>
</dbReference>
<dbReference type="Pfam" id="PF08389">
    <property type="entry name" value="Xpo1"/>
    <property type="match status" value="1"/>
</dbReference>
<dbReference type="InterPro" id="IPR014877">
    <property type="entry name" value="XPO1_C_dom"/>
</dbReference>
<evidence type="ECO:0000256" key="1">
    <source>
        <dbReference type="ARBA" id="ARBA00004123"/>
    </source>
</evidence>
<dbReference type="PROSITE" id="PS50166">
    <property type="entry name" value="IMPORTIN_B_NT"/>
    <property type="match status" value="1"/>
</dbReference>
<keyword evidence="4" id="KW-0653">Protein transport</keyword>
<dbReference type="InterPro" id="IPR011989">
    <property type="entry name" value="ARM-like"/>
</dbReference>
<dbReference type="SMART" id="SM01102">
    <property type="entry name" value="CRM1_C"/>
    <property type="match status" value="1"/>
</dbReference>
<proteinExistence type="inferred from homology"/>
<protein>
    <recommendedName>
        <fullName evidence="6">Importin N-terminal domain-containing protein</fullName>
    </recommendedName>
</protein>
<dbReference type="Pfam" id="PF18787">
    <property type="entry name" value="CRM1_repeat_3"/>
    <property type="match status" value="1"/>
</dbReference>
<gene>
    <name evidence="7" type="ORF">M9Y10_039101</name>
</gene>
<comment type="subcellular location">
    <subcellularLocation>
        <location evidence="1">Nucleus</location>
    </subcellularLocation>
</comment>
<evidence type="ECO:0000256" key="4">
    <source>
        <dbReference type="ARBA" id="ARBA00022927"/>
    </source>
</evidence>
<dbReference type="InterPro" id="IPR016024">
    <property type="entry name" value="ARM-type_fold"/>
</dbReference>
<dbReference type="InterPro" id="IPR040485">
    <property type="entry name" value="XPO1_repeat_3"/>
</dbReference>
<dbReference type="InterPro" id="IPR045065">
    <property type="entry name" value="XPO1/5"/>
</dbReference>
<evidence type="ECO:0000256" key="5">
    <source>
        <dbReference type="ARBA" id="ARBA00023242"/>
    </source>
</evidence>
<dbReference type="SUPFAM" id="SSF48371">
    <property type="entry name" value="ARM repeat"/>
    <property type="match status" value="1"/>
</dbReference>
<evidence type="ECO:0000313" key="7">
    <source>
        <dbReference type="EMBL" id="KAK8888041.1"/>
    </source>
</evidence>
<keyword evidence="5" id="KW-0539">Nucleus</keyword>
<dbReference type="Gene3D" id="1.25.10.10">
    <property type="entry name" value="Leucine-rich Repeat Variant"/>
    <property type="match status" value="1"/>
</dbReference>
<dbReference type="PANTHER" id="PTHR11223:SF2">
    <property type="entry name" value="EXPORTIN-1"/>
    <property type="match status" value="1"/>
</dbReference>
<keyword evidence="3" id="KW-0813">Transport</keyword>
<comment type="caution">
    <text evidence="7">The sequence shown here is derived from an EMBL/GenBank/DDBJ whole genome shotgun (WGS) entry which is preliminary data.</text>
</comment>
<organism evidence="7 8">
    <name type="scientific">Tritrichomonas musculus</name>
    <dbReference type="NCBI Taxonomy" id="1915356"/>
    <lineage>
        <taxon>Eukaryota</taxon>
        <taxon>Metamonada</taxon>
        <taxon>Parabasalia</taxon>
        <taxon>Tritrichomonadida</taxon>
        <taxon>Tritrichomonadidae</taxon>
        <taxon>Tritrichomonas</taxon>
    </lineage>
</organism>
<dbReference type="PANTHER" id="PTHR11223">
    <property type="entry name" value="EXPORTIN 1/5"/>
    <property type="match status" value="1"/>
</dbReference>
<evidence type="ECO:0000256" key="3">
    <source>
        <dbReference type="ARBA" id="ARBA00022448"/>
    </source>
</evidence>
<feature type="domain" description="Importin N-terminal" evidence="6">
    <location>
        <begin position="35"/>
        <end position="101"/>
    </location>
</feature>
<sequence>MEILAQEGTPIDINFFDLVVNNLYNESSIQNSNEANLILIKFKERPDAWLVSQQILTESKQPNSRFIALQVFIDGAKVNWEILNEEQRNFFKKFFFDLFFQWSRENESEFLMNKASYALISVLKNEWPTYWPNFMHDFFLECKNPPQTIKNGLKLLSILCEIYEFPDEMLTNERMNELTQALENEYNTIFLFLESVFNETNDFDIISQALDTLSHYLRWMDLQTITSAKLCFNLVKNLFPYQEMRYAVLKCFDSIATNIYAIVDQNLIQIFELMVTSIQQTLDQAKEPITVVYSNQDMNHQMILTLGHFFVLDQMGLFQGIMTDFLRAALIWFVQLTEVCSDETFNIAVEFWLILLKTFNLEANRIQPPKDIIYQLQRIFIQRMARPQEFSCLLPDDIDTSSDPNFLENMRLTIVCLSNLGRENIVNLLLSNLQNHGNNIQVITVTCWSIGAISGSLIKEEEQHFLVNIINILFLFITDSSDNDFLSSQENKSLICGCYMYILSLYPRFLSNNWSYFKQLLDKIIEFIHTRYPPLQQMAATTLKNVSMRIPTPLLIKHIDQQQAFVFSLLDNAEELASVLPMEMVPIIYESIAFLIKNHRNEDEKSAMVSKLLVLPVKSWEESVSHLNTNTSCDDEITLKVLFPLDIFGKIILISNFAFYPQIEDVITRTMNLFKFYSTEVARHSAHPNLLKIKTQILLLYESFFKQHPDSEIVPELVDMLLTDYSESPPAFRFHLIIDCFTAMIDKLGPNSQAYIVNIVMKIIVPTFSMINDSYENFPEIRISLFQLLNSIMTKVFFMIQSFDIDIFTSIIDCLLFGIKNPKFEISSRALNCLSGLLNDIDGNIEENFRNAFYNSFYLKILFSLFSTLTDRGHKLLFLELTKAIIHLFQIVCQHKVLLDGNQNTENIVAEELSKKLSKDFPQIHLSNLFDLIKSLMMESASFGQFQQLLRLFLIDTKKMHPSDIDLRRAEIESREMNEIIGLTGPAVPSTDYSEDLIPEF</sequence>
<evidence type="ECO:0000313" key="8">
    <source>
        <dbReference type="Proteomes" id="UP001470230"/>
    </source>
</evidence>
<dbReference type="InterPro" id="IPR001494">
    <property type="entry name" value="Importin-beta_N"/>
</dbReference>